<name>A0A9J6CT37_RHIMP</name>
<organism evidence="2 3">
    <name type="scientific">Rhipicephalus microplus</name>
    <name type="common">Cattle tick</name>
    <name type="synonym">Boophilus microplus</name>
    <dbReference type="NCBI Taxonomy" id="6941"/>
    <lineage>
        <taxon>Eukaryota</taxon>
        <taxon>Metazoa</taxon>
        <taxon>Ecdysozoa</taxon>
        <taxon>Arthropoda</taxon>
        <taxon>Chelicerata</taxon>
        <taxon>Arachnida</taxon>
        <taxon>Acari</taxon>
        <taxon>Parasitiformes</taxon>
        <taxon>Ixodida</taxon>
        <taxon>Ixodoidea</taxon>
        <taxon>Ixodidae</taxon>
        <taxon>Rhipicephalinae</taxon>
        <taxon>Rhipicephalus</taxon>
        <taxon>Boophilus</taxon>
    </lineage>
</organism>
<keyword evidence="3" id="KW-1185">Reference proteome</keyword>
<feature type="compositionally biased region" description="Low complexity" evidence="1">
    <location>
        <begin position="78"/>
        <end position="90"/>
    </location>
</feature>
<protein>
    <submittedName>
        <fullName evidence="2">Uncharacterized protein</fullName>
    </submittedName>
</protein>
<accession>A0A9J6CT37</accession>
<dbReference type="AlphaFoldDB" id="A0A9J6CT37"/>
<proteinExistence type="predicted"/>
<dbReference type="Proteomes" id="UP000821866">
    <property type="component" value="Unassembled WGS sequence"/>
</dbReference>
<gene>
    <name evidence="2" type="ORF">HPB51_029688</name>
</gene>
<comment type="caution">
    <text evidence="2">The sequence shown here is derived from an EMBL/GenBank/DDBJ whole genome shotgun (WGS) entry which is preliminary data.</text>
</comment>
<dbReference type="EMBL" id="JABSTU010006871">
    <property type="protein sequence ID" value="KAH7931806.1"/>
    <property type="molecule type" value="Genomic_DNA"/>
</dbReference>
<reference evidence="2" key="2">
    <citation type="submission" date="2021-09" db="EMBL/GenBank/DDBJ databases">
        <authorList>
            <person name="Jia N."/>
            <person name="Wang J."/>
            <person name="Shi W."/>
            <person name="Du L."/>
            <person name="Sun Y."/>
            <person name="Zhan W."/>
            <person name="Jiang J."/>
            <person name="Wang Q."/>
            <person name="Zhang B."/>
            <person name="Ji P."/>
            <person name="Sakyi L.B."/>
            <person name="Cui X."/>
            <person name="Yuan T."/>
            <person name="Jiang B."/>
            <person name="Yang W."/>
            <person name="Lam T.T.-Y."/>
            <person name="Chang Q."/>
            <person name="Ding S."/>
            <person name="Wang X."/>
            <person name="Zhu J."/>
            <person name="Ruan X."/>
            <person name="Zhao L."/>
            <person name="Wei J."/>
            <person name="Que T."/>
            <person name="Du C."/>
            <person name="Cheng J."/>
            <person name="Dai P."/>
            <person name="Han X."/>
            <person name="Huang E."/>
            <person name="Gao Y."/>
            <person name="Liu J."/>
            <person name="Shao H."/>
            <person name="Ye R."/>
            <person name="Li L."/>
            <person name="Wei W."/>
            <person name="Wang X."/>
            <person name="Wang C."/>
            <person name="Huo Q."/>
            <person name="Li W."/>
            <person name="Guo W."/>
            <person name="Chen H."/>
            <person name="Chen S."/>
            <person name="Zhou L."/>
            <person name="Zhou L."/>
            <person name="Ni X."/>
            <person name="Tian J."/>
            <person name="Zhou Y."/>
            <person name="Sheng Y."/>
            <person name="Liu T."/>
            <person name="Pan Y."/>
            <person name="Xia L."/>
            <person name="Li J."/>
            <person name="Zhao F."/>
            <person name="Cao W."/>
        </authorList>
    </citation>
    <scope>NUCLEOTIDE SEQUENCE</scope>
    <source>
        <strain evidence="2">Rmic-2018</strain>
        <tissue evidence="2">Larvae</tissue>
    </source>
</reference>
<evidence type="ECO:0000256" key="1">
    <source>
        <dbReference type="SAM" id="MobiDB-lite"/>
    </source>
</evidence>
<feature type="region of interest" description="Disordered" evidence="1">
    <location>
        <begin position="66"/>
        <end position="102"/>
    </location>
</feature>
<sequence length="203" mass="21628">MWPIDRKTRHPGFPVPDAEVLALPPVPLPPVSVTNSTLVTSSHTGGFITELCSGALTTPDVASITDEPSDPLGDFSGTTTKHPTRRATTTYNAPGQPGLQHYPWNLTTTGSKSGSIAESLPPLDNILLNEPQTSNGPSPENSSALATERHTVGANTNGYWTLDEYVVDMPPAEDDDGEPRGSHMLTPRNVLLRDGSSAVLDFF</sequence>
<evidence type="ECO:0000313" key="2">
    <source>
        <dbReference type="EMBL" id="KAH7931806.1"/>
    </source>
</evidence>
<reference evidence="2" key="1">
    <citation type="journal article" date="2020" name="Cell">
        <title>Large-Scale Comparative Analyses of Tick Genomes Elucidate Their Genetic Diversity and Vector Capacities.</title>
        <authorList>
            <consortium name="Tick Genome and Microbiome Consortium (TIGMIC)"/>
            <person name="Jia N."/>
            <person name="Wang J."/>
            <person name="Shi W."/>
            <person name="Du L."/>
            <person name="Sun Y."/>
            <person name="Zhan W."/>
            <person name="Jiang J.F."/>
            <person name="Wang Q."/>
            <person name="Zhang B."/>
            <person name="Ji P."/>
            <person name="Bell-Sakyi L."/>
            <person name="Cui X.M."/>
            <person name="Yuan T.T."/>
            <person name="Jiang B.G."/>
            <person name="Yang W.F."/>
            <person name="Lam T.T."/>
            <person name="Chang Q.C."/>
            <person name="Ding S.J."/>
            <person name="Wang X.J."/>
            <person name="Zhu J.G."/>
            <person name="Ruan X.D."/>
            <person name="Zhao L."/>
            <person name="Wei J.T."/>
            <person name="Ye R.Z."/>
            <person name="Que T.C."/>
            <person name="Du C.H."/>
            <person name="Zhou Y.H."/>
            <person name="Cheng J.X."/>
            <person name="Dai P.F."/>
            <person name="Guo W.B."/>
            <person name="Han X.H."/>
            <person name="Huang E.J."/>
            <person name="Li L.F."/>
            <person name="Wei W."/>
            <person name="Gao Y.C."/>
            <person name="Liu J.Z."/>
            <person name="Shao H.Z."/>
            <person name="Wang X."/>
            <person name="Wang C.C."/>
            <person name="Yang T.C."/>
            <person name="Huo Q.B."/>
            <person name="Li W."/>
            <person name="Chen H.Y."/>
            <person name="Chen S.E."/>
            <person name="Zhou L.G."/>
            <person name="Ni X.B."/>
            <person name="Tian J.H."/>
            <person name="Sheng Y."/>
            <person name="Liu T."/>
            <person name="Pan Y.S."/>
            <person name="Xia L.Y."/>
            <person name="Li J."/>
            <person name="Zhao F."/>
            <person name="Cao W.C."/>
        </authorList>
    </citation>
    <scope>NUCLEOTIDE SEQUENCE</scope>
    <source>
        <strain evidence="2">Rmic-2018</strain>
    </source>
</reference>
<evidence type="ECO:0000313" key="3">
    <source>
        <dbReference type="Proteomes" id="UP000821866"/>
    </source>
</evidence>